<comment type="caution">
    <text evidence="7">The sequence shown here is derived from an EMBL/GenBank/DDBJ whole genome shotgun (WGS) entry which is preliminary data.</text>
</comment>
<dbReference type="PANTHER" id="PTHR24252">
    <property type="entry name" value="ACROSIN-RELATED"/>
    <property type="match status" value="1"/>
</dbReference>
<evidence type="ECO:0000256" key="2">
    <source>
        <dbReference type="ARBA" id="ARBA00022801"/>
    </source>
</evidence>
<dbReference type="SUPFAM" id="SSF50494">
    <property type="entry name" value="Trypsin-like serine proteases"/>
    <property type="match status" value="1"/>
</dbReference>
<evidence type="ECO:0000256" key="1">
    <source>
        <dbReference type="ARBA" id="ARBA00022670"/>
    </source>
</evidence>
<reference evidence="7" key="1">
    <citation type="submission" date="2020-12" db="EMBL/GenBank/DDBJ databases">
        <authorList>
            <consortium name="Molecular Ecology Group"/>
        </authorList>
    </citation>
    <scope>NUCLEOTIDE SEQUENCE</scope>
    <source>
        <strain evidence="7">TBG_1078</strain>
    </source>
</reference>
<dbReference type="Pfam" id="PF00089">
    <property type="entry name" value="Trypsin"/>
    <property type="match status" value="1"/>
</dbReference>
<dbReference type="PANTHER" id="PTHR24252:SF7">
    <property type="entry name" value="HYALIN"/>
    <property type="match status" value="1"/>
</dbReference>
<evidence type="ECO:0000313" key="7">
    <source>
        <dbReference type="EMBL" id="CAD7672187.1"/>
    </source>
</evidence>
<dbReference type="InterPro" id="IPR043504">
    <property type="entry name" value="Peptidase_S1_PA_chymotrypsin"/>
</dbReference>
<dbReference type="FunFam" id="2.40.10.10:FF:000002">
    <property type="entry name" value="Transmembrane protease serine"/>
    <property type="match status" value="1"/>
</dbReference>
<keyword evidence="1" id="KW-0645">Protease</keyword>
<sequence>MAWSWESLKGKDGLLLSVVSDHPGLKCGVPVVDVHWETGFIPRTISWRNSTVGGHPWQVSLKLGEDHFCGGSLIQDDLVVTAAGCLVGLNQKQIKSLTVTAGQDNLSQKAEQEQKNPVSKIIIHPEYSRLGYMSSDLALLYLKHKVEFGTALQPICLPQRDDKFEAGILCMTSGWCKISETSEYSTILQEVELPIMDDRTCQTVLKGMNFPLLGRTMMCASFPDGEKDDCQGDSGGPFVCRRDSGIWVLAGISSWRAGWTRDWTSLRKNHRRASLGIFSKVFELMDFITQNICTARGQPLQSRELACGSQGTVLFGENGKIHYPHSKEGSCSHNCLCMWKIMVPEDKIILIKFRSLDIQNQVGWTMTIYLYNQAVVCLLIRLWRHIALTVAEETNEAIVRCISKIENSNSSFELAFTAVQKNSEAGSGCGSVAILVEGGTIHSSNYPDLYDGDNNFQGFEAGFTFFLSF</sequence>
<keyword evidence="2" id="KW-0378">Hydrolase</keyword>
<feature type="domain" description="Peptidase S1" evidence="6">
    <location>
        <begin position="44"/>
        <end position="293"/>
    </location>
</feature>
<dbReference type="Gene3D" id="2.60.120.290">
    <property type="entry name" value="Spermadhesin, CUB domain"/>
    <property type="match status" value="1"/>
</dbReference>
<dbReference type="Proteomes" id="UP000645828">
    <property type="component" value="Unassembled WGS sequence"/>
</dbReference>
<dbReference type="SMART" id="SM00020">
    <property type="entry name" value="Tryp_SPc"/>
    <property type="match status" value="1"/>
</dbReference>
<dbReference type="PRINTS" id="PR00722">
    <property type="entry name" value="CHYMOTRYPSIN"/>
</dbReference>
<protein>
    <submittedName>
        <fullName evidence="7">(raccoon dog) hypothetical protein</fullName>
    </submittedName>
</protein>
<dbReference type="Gene3D" id="2.40.10.10">
    <property type="entry name" value="Trypsin-like serine proteases"/>
    <property type="match status" value="1"/>
</dbReference>
<dbReference type="SUPFAM" id="SSF49854">
    <property type="entry name" value="Spermadhesin, CUB domain"/>
    <property type="match status" value="1"/>
</dbReference>
<dbReference type="GO" id="GO:0006508">
    <property type="term" value="P:proteolysis"/>
    <property type="evidence" value="ECO:0007669"/>
    <property type="project" value="UniProtKB-KW"/>
</dbReference>
<evidence type="ECO:0000256" key="3">
    <source>
        <dbReference type="ARBA" id="ARBA00022825"/>
    </source>
</evidence>
<evidence type="ECO:0000256" key="4">
    <source>
        <dbReference type="ARBA" id="ARBA00023157"/>
    </source>
</evidence>
<dbReference type="CDD" id="cd00190">
    <property type="entry name" value="Tryp_SPc"/>
    <property type="match status" value="1"/>
</dbReference>
<keyword evidence="4" id="KW-1015">Disulfide bond</keyword>
<dbReference type="AlphaFoldDB" id="A0A811Y5J6"/>
<dbReference type="PROSITE" id="PS50240">
    <property type="entry name" value="TRYPSIN_DOM"/>
    <property type="match status" value="1"/>
</dbReference>
<evidence type="ECO:0000259" key="6">
    <source>
        <dbReference type="PROSITE" id="PS50240"/>
    </source>
</evidence>
<dbReference type="EMBL" id="CAJHUB010000665">
    <property type="protein sequence ID" value="CAD7672187.1"/>
    <property type="molecule type" value="Genomic_DNA"/>
</dbReference>
<comment type="similarity">
    <text evidence="5">Belongs to the peptidase S1 family. CLIP subfamily.</text>
</comment>
<name>A0A811Y5J6_NYCPR</name>
<evidence type="ECO:0000313" key="8">
    <source>
        <dbReference type="Proteomes" id="UP000645828"/>
    </source>
</evidence>
<gene>
    <name evidence="7" type="ORF">NYPRO_LOCUS4982</name>
</gene>
<keyword evidence="8" id="KW-1185">Reference proteome</keyword>
<evidence type="ECO:0000256" key="5">
    <source>
        <dbReference type="ARBA" id="ARBA00024195"/>
    </source>
</evidence>
<dbReference type="InterPro" id="IPR001314">
    <property type="entry name" value="Peptidase_S1A"/>
</dbReference>
<dbReference type="InterPro" id="IPR035914">
    <property type="entry name" value="Sperma_CUB_dom_sf"/>
</dbReference>
<organism evidence="7 8">
    <name type="scientific">Nyctereutes procyonoides</name>
    <name type="common">Raccoon dog</name>
    <name type="synonym">Canis procyonoides</name>
    <dbReference type="NCBI Taxonomy" id="34880"/>
    <lineage>
        <taxon>Eukaryota</taxon>
        <taxon>Metazoa</taxon>
        <taxon>Chordata</taxon>
        <taxon>Craniata</taxon>
        <taxon>Vertebrata</taxon>
        <taxon>Euteleostomi</taxon>
        <taxon>Mammalia</taxon>
        <taxon>Eutheria</taxon>
        <taxon>Laurasiatheria</taxon>
        <taxon>Carnivora</taxon>
        <taxon>Caniformia</taxon>
        <taxon>Canidae</taxon>
        <taxon>Nyctereutes</taxon>
    </lineage>
</organism>
<dbReference type="InterPro" id="IPR001254">
    <property type="entry name" value="Trypsin_dom"/>
</dbReference>
<dbReference type="InterPro" id="IPR009003">
    <property type="entry name" value="Peptidase_S1_PA"/>
</dbReference>
<keyword evidence="3" id="KW-0720">Serine protease</keyword>
<proteinExistence type="inferred from homology"/>
<dbReference type="GO" id="GO:0004252">
    <property type="term" value="F:serine-type endopeptidase activity"/>
    <property type="evidence" value="ECO:0007669"/>
    <property type="project" value="InterPro"/>
</dbReference>
<dbReference type="FunFam" id="2.40.10.10:FF:000068">
    <property type="entry name" value="transmembrane protease serine 2"/>
    <property type="match status" value="1"/>
</dbReference>
<accession>A0A811Y5J6</accession>